<gene>
    <name evidence="1" type="ORF">AGR3A_pa70112</name>
</gene>
<reference evidence="2" key="1">
    <citation type="submission" date="2016-01" db="EMBL/GenBank/DDBJ databases">
        <authorList>
            <person name="Regsiter A."/>
            <person name="william w."/>
        </authorList>
    </citation>
    <scope>NUCLEOTIDE SEQUENCE [LARGE SCALE GENOMIC DNA]</scope>
    <source>
        <strain evidence="2">CFBP 6623</strain>
    </source>
</reference>
<dbReference type="AlphaFoldDB" id="A0A1S7SAT8"/>
<keyword evidence="2" id="KW-1185">Reference proteome</keyword>
<organism evidence="1 2">
    <name type="scientific">Agrobacterium tomkonis CFBP 6623</name>
    <dbReference type="NCBI Taxonomy" id="1183432"/>
    <lineage>
        <taxon>Bacteria</taxon>
        <taxon>Pseudomonadati</taxon>
        <taxon>Pseudomonadota</taxon>
        <taxon>Alphaproteobacteria</taxon>
        <taxon>Hyphomicrobiales</taxon>
        <taxon>Rhizobiaceae</taxon>
        <taxon>Rhizobium/Agrobacterium group</taxon>
        <taxon>Agrobacterium</taxon>
        <taxon>Agrobacterium tumefaciens complex</taxon>
    </lineage>
</organism>
<evidence type="ECO:0000313" key="2">
    <source>
        <dbReference type="Proteomes" id="UP000191988"/>
    </source>
</evidence>
<accession>A0A1S7SAT8</accession>
<proteinExistence type="predicted"/>
<dbReference type="Proteomes" id="UP000191988">
    <property type="component" value="Unassembled WGS sequence"/>
</dbReference>
<dbReference type="EMBL" id="FBWK01000071">
    <property type="protein sequence ID" value="CUX65558.1"/>
    <property type="molecule type" value="Genomic_DNA"/>
</dbReference>
<name>A0A1S7SAT8_9HYPH</name>
<protein>
    <submittedName>
        <fullName evidence="1">Uncharacterized protein</fullName>
    </submittedName>
</protein>
<evidence type="ECO:0000313" key="1">
    <source>
        <dbReference type="EMBL" id="CUX65558.1"/>
    </source>
</evidence>
<sequence length="20" mass="2129">MLATMKDTFSLTALVNQGTS</sequence>